<dbReference type="RefSeq" id="XP_014144099.1">
    <property type="nucleotide sequence ID" value="XM_014288624.1"/>
</dbReference>
<feature type="non-terminal residue" evidence="1">
    <location>
        <position position="1"/>
    </location>
</feature>
<organism evidence="1 2">
    <name type="scientific">Sphaeroforma arctica JP610</name>
    <dbReference type="NCBI Taxonomy" id="667725"/>
    <lineage>
        <taxon>Eukaryota</taxon>
        <taxon>Ichthyosporea</taxon>
        <taxon>Ichthyophonida</taxon>
        <taxon>Sphaeroforma</taxon>
    </lineage>
</organism>
<gene>
    <name evidence="1" type="ORF">SARC_17278</name>
</gene>
<evidence type="ECO:0000313" key="1">
    <source>
        <dbReference type="EMBL" id="KNC70197.1"/>
    </source>
</evidence>
<dbReference type="GeneID" id="25917782"/>
<dbReference type="EMBL" id="KQ251837">
    <property type="protein sequence ID" value="KNC70197.1"/>
    <property type="molecule type" value="Genomic_DNA"/>
</dbReference>
<evidence type="ECO:0000313" key="2">
    <source>
        <dbReference type="Proteomes" id="UP000054560"/>
    </source>
</evidence>
<protein>
    <submittedName>
        <fullName evidence="1">Uncharacterized protein</fullName>
    </submittedName>
</protein>
<keyword evidence="2" id="KW-1185">Reference proteome</keyword>
<dbReference type="Proteomes" id="UP000054560">
    <property type="component" value="Unassembled WGS sequence"/>
</dbReference>
<sequence>QDRDANTDAERVKDLKILDLDAADKWVEEGINKIGHHLPEHSEASLLQLRRDLRRLRRETHDRLILEAKSQKVMMNFFPSIPRKKGDDTVMEIETQNE</sequence>
<proteinExistence type="predicted"/>
<dbReference type="AlphaFoldDB" id="A0A0L0F0F4"/>
<reference evidence="1 2" key="1">
    <citation type="submission" date="2011-02" db="EMBL/GenBank/DDBJ databases">
        <title>The Genome Sequence of Sphaeroforma arctica JP610.</title>
        <authorList>
            <consortium name="The Broad Institute Genome Sequencing Platform"/>
            <person name="Russ C."/>
            <person name="Cuomo C."/>
            <person name="Young S.K."/>
            <person name="Zeng Q."/>
            <person name="Gargeya S."/>
            <person name="Alvarado L."/>
            <person name="Berlin A."/>
            <person name="Chapman S.B."/>
            <person name="Chen Z."/>
            <person name="Freedman E."/>
            <person name="Gellesch M."/>
            <person name="Goldberg J."/>
            <person name="Griggs A."/>
            <person name="Gujja S."/>
            <person name="Heilman E."/>
            <person name="Heiman D."/>
            <person name="Howarth C."/>
            <person name="Mehta T."/>
            <person name="Neiman D."/>
            <person name="Pearson M."/>
            <person name="Roberts A."/>
            <person name="Saif S."/>
            <person name="Shea T."/>
            <person name="Shenoy N."/>
            <person name="Sisk P."/>
            <person name="Stolte C."/>
            <person name="Sykes S."/>
            <person name="White J."/>
            <person name="Yandava C."/>
            <person name="Burger G."/>
            <person name="Gray M.W."/>
            <person name="Holland P.W.H."/>
            <person name="King N."/>
            <person name="Lang F.B.F."/>
            <person name="Roger A.J."/>
            <person name="Ruiz-Trillo I."/>
            <person name="Haas B."/>
            <person name="Nusbaum C."/>
            <person name="Birren B."/>
        </authorList>
    </citation>
    <scope>NUCLEOTIDE SEQUENCE [LARGE SCALE GENOMIC DNA]</scope>
    <source>
        <strain evidence="1 2">JP610</strain>
    </source>
</reference>
<name>A0A0L0F0F4_9EUKA</name>
<accession>A0A0L0F0F4</accession>